<comment type="similarity">
    <text evidence="2">Belongs to the methyltransferase superfamily. L-isoaspartyl/D-aspartyl protein methyltransferase family.</text>
</comment>
<dbReference type="AlphaFoldDB" id="A0A1F4V2M3"/>
<dbReference type="Gene3D" id="3.40.50.150">
    <property type="entry name" value="Vaccinia Virus protein VP39"/>
    <property type="match status" value="1"/>
</dbReference>
<gene>
    <name evidence="12" type="ORF">A2982_02775</name>
</gene>
<dbReference type="EC" id="2.1.1.77" evidence="3"/>
<evidence type="ECO:0000256" key="3">
    <source>
        <dbReference type="ARBA" id="ARBA00011890"/>
    </source>
</evidence>
<evidence type="ECO:0000313" key="12">
    <source>
        <dbReference type="EMBL" id="OGC51465.1"/>
    </source>
</evidence>
<dbReference type="InterPro" id="IPR000682">
    <property type="entry name" value="PCMT"/>
</dbReference>
<evidence type="ECO:0000256" key="1">
    <source>
        <dbReference type="ARBA" id="ARBA00004496"/>
    </source>
</evidence>
<protein>
    <recommendedName>
        <fullName evidence="4">Protein-L-isoaspartate O-methyltransferase</fullName>
        <ecNumber evidence="3">2.1.1.77</ecNumber>
    </recommendedName>
    <alternativeName>
        <fullName evidence="11">L-isoaspartyl protein carboxyl methyltransferase</fullName>
    </alternativeName>
    <alternativeName>
        <fullName evidence="9">Protein L-isoaspartyl methyltransferase</fullName>
    </alternativeName>
    <alternativeName>
        <fullName evidence="10">Protein-beta-aspartate methyltransferase</fullName>
    </alternativeName>
</protein>
<comment type="subcellular location">
    <subcellularLocation>
        <location evidence="1">Cytoplasm</location>
    </subcellularLocation>
</comment>
<keyword evidence="7" id="KW-0808">Transferase</keyword>
<dbReference type="InterPro" id="IPR029063">
    <property type="entry name" value="SAM-dependent_MTases_sf"/>
</dbReference>
<dbReference type="EMBL" id="MEVH01000022">
    <property type="protein sequence ID" value="OGC51465.1"/>
    <property type="molecule type" value="Genomic_DNA"/>
</dbReference>
<evidence type="ECO:0000256" key="5">
    <source>
        <dbReference type="ARBA" id="ARBA00022490"/>
    </source>
</evidence>
<evidence type="ECO:0000256" key="4">
    <source>
        <dbReference type="ARBA" id="ARBA00013346"/>
    </source>
</evidence>
<accession>A0A1F4V2M3</accession>
<keyword evidence="6" id="KW-0489">Methyltransferase</keyword>
<evidence type="ECO:0000256" key="9">
    <source>
        <dbReference type="ARBA" id="ARBA00030757"/>
    </source>
</evidence>
<keyword evidence="5" id="KW-0963">Cytoplasm</keyword>
<evidence type="ECO:0000256" key="2">
    <source>
        <dbReference type="ARBA" id="ARBA00005369"/>
    </source>
</evidence>
<keyword evidence="8" id="KW-0949">S-adenosyl-L-methionine</keyword>
<dbReference type="Pfam" id="PF01135">
    <property type="entry name" value="PCMT"/>
    <property type="match status" value="2"/>
</dbReference>
<dbReference type="GO" id="GO:0005737">
    <property type="term" value="C:cytoplasm"/>
    <property type="evidence" value="ECO:0007669"/>
    <property type="project" value="UniProtKB-SubCell"/>
</dbReference>
<dbReference type="STRING" id="1802624.A2982_02775"/>
<dbReference type="PANTHER" id="PTHR11579">
    <property type="entry name" value="PROTEIN-L-ISOASPARTATE O-METHYLTRANSFERASE"/>
    <property type="match status" value="1"/>
</dbReference>
<name>A0A1F4V2M3_UNCKA</name>
<dbReference type="PANTHER" id="PTHR11579:SF0">
    <property type="entry name" value="PROTEIN-L-ISOASPARTATE(D-ASPARTATE) O-METHYLTRANSFERASE"/>
    <property type="match status" value="1"/>
</dbReference>
<reference evidence="12 13" key="1">
    <citation type="journal article" date="2016" name="Nat. Commun.">
        <title>Thousands of microbial genomes shed light on interconnected biogeochemical processes in an aquifer system.</title>
        <authorList>
            <person name="Anantharaman K."/>
            <person name="Brown C.T."/>
            <person name="Hug L.A."/>
            <person name="Sharon I."/>
            <person name="Castelle C.J."/>
            <person name="Probst A.J."/>
            <person name="Thomas B.C."/>
            <person name="Singh A."/>
            <person name="Wilkins M.J."/>
            <person name="Karaoz U."/>
            <person name="Brodie E.L."/>
            <person name="Williams K.H."/>
            <person name="Hubbard S.S."/>
            <person name="Banfield J.F."/>
        </authorList>
    </citation>
    <scope>NUCLEOTIDE SEQUENCE [LARGE SCALE GENOMIC DNA]</scope>
</reference>
<evidence type="ECO:0000256" key="7">
    <source>
        <dbReference type="ARBA" id="ARBA00022679"/>
    </source>
</evidence>
<evidence type="ECO:0000256" key="6">
    <source>
        <dbReference type="ARBA" id="ARBA00022603"/>
    </source>
</evidence>
<organism evidence="12 13">
    <name type="scientific">candidate division WWE3 bacterium RIFCSPLOWO2_01_FULL_39_13</name>
    <dbReference type="NCBI Taxonomy" id="1802624"/>
    <lineage>
        <taxon>Bacteria</taxon>
        <taxon>Katanobacteria</taxon>
    </lineage>
</organism>
<proteinExistence type="inferred from homology"/>
<evidence type="ECO:0000313" key="13">
    <source>
        <dbReference type="Proteomes" id="UP000178771"/>
    </source>
</evidence>
<evidence type="ECO:0000256" key="10">
    <source>
        <dbReference type="ARBA" id="ARBA00031323"/>
    </source>
</evidence>
<comment type="caution">
    <text evidence="12">The sequence shown here is derived from an EMBL/GenBank/DDBJ whole genome shotgun (WGS) entry which is preliminary data.</text>
</comment>
<evidence type="ECO:0000256" key="11">
    <source>
        <dbReference type="ARBA" id="ARBA00031350"/>
    </source>
</evidence>
<dbReference type="GO" id="GO:0004719">
    <property type="term" value="F:protein-L-isoaspartate (D-aspartate) O-methyltransferase activity"/>
    <property type="evidence" value="ECO:0007669"/>
    <property type="project" value="UniProtKB-EC"/>
</dbReference>
<evidence type="ECO:0000256" key="8">
    <source>
        <dbReference type="ARBA" id="ARBA00022691"/>
    </source>
</evidence>
<dbReference type="Proteomes" id="UP000178771">
    <property type="component" value="Unassembled WGS sequence"/>
</dbReference>
<dbReference type="GO" id="GO:0032259">
    <property type="term" value="P:methylation"/>
    <property type="evidence" value="ECO:0007669"/>
    <property type="project" value="UniProtKB-KW"/>
</dbReference>
<sequence>MNNWDLISDLVDSGVLKSSQIIEAFKNVDRVDFVPDYFKEFPYVDAPLSIGYGQTISQPTTVAIMLELLHPQKGDHVLDIGSGSGWTTTLLAYIVGDSGKVAGKEIIPELVEFGSKNLAKYNFINATISTAVSTTPEISDPGSKTLDINNSQVQQPLWLIGTPGVLYDRILVSASAEKFPSELLGQLKNDGRLVIPVQNSIWLYKKDKKGEISKEEYPGFVFVPLK</sequence>
<dbReference type="SUPFAM" id="SSF53335">
    <property type="entry name" value="S-adenosyl-L-methionine-dependent methyltransferases"/>
    <property type="match status" value="1"/>
</dbReference>